<sequence length="1975" mass="219705">MLDAKQVAQINLPSDVPGDTVQLMASNVEEEGMLSFLVKTDKACLLVQDKTLLPLSCDGPSSSLSSDGMVICGWTSGKTLNVYYGGEMIVSRLLDLPSSVWQSYVIKSRVASASLYEFILIVITIDGSIHRVRIQAAHETIQLLAEVSQSHPTLTTSALHGDLLVLAGGIRSSDRGMEQGSTLSLWNLTDTSAELLHYSTVLSQVSAEPTEQSSWWSSMLSPEQLYPGTIQELSISPGGAYVALLDKSGHISIRQVDTCATLVDWTLVHSVKATSLGWFHPNQLVVASSAANTPIVCEIIDDKLSIPELEDSSHPRDDDSTLSSNVLATPTNGVFFHLRGSNSNLEIVMFREVPVDIVYSKLLSQHRFDEALALATAHNDKLDVDVVHKAVWLHHVGVGTATEALDSLIADHLTHVHDKTWIIETAKRTILDSPGTCSRLWTFALSKDDDAALRQLLDRLETFVSLIQGNKAAEGLSSEFFELSAFEEFLAMPWLDIALGFAHEGRVRDLSILFDRHGYHLLPHKCTILSALPASLPPRDFQHLLPCIPPSLQDDSDLLYYVLDAISDGFVAATLRDTPDVTPQVIHEYNAQPSIEQRRKTICDWFVARSYEMDSMFGLLEDAQTLIQLSRRCVGDAHGHEELAKLYREFEELHLFVYDFEVTPMWTIQAWQHANSVKPSHKLELVIESNQSKAQVLELLRRDMIRQEELAAAITALDLTNFDAFAWAADILAASSPISTERYIRDNRILVETALFCCFGFDLADTDRPQYFIECAWAIFQTLPKVLPDEKLQTEADALEHYMTAMEILASYNCFQSPVSLRQRAGESTFFTLLVDQCCATVTSEAQYEKLLDDMLLVRDHAFPAAITTDDAIASVCQCLLAHASSPSLILRQLCPSPTILLEAAKAHFHSATSTSSPSIALALTYLAWIEDTVECNYASLLYATQWLEQCKGEPIAPATIIALSNADRLAYVQDLLVNRSQHCINHLDQLAEVAQWLDLTPKLPWMQVWAAYAYLQSRHVDRAIALTISILTQASIQDDGFSAQLASLTLDLVSLSGHYNARHQLCSTALFSIQDNGTSMVLLDWAKKLDAIVQSLVVLQLSEDEVAAEKDSQVSDYVWFSEQLVVHQEVVSSQPDLLCKSLIASIHLDLAFEFHLPTATTDVVRSGPSLLSRLGQLAEIYLDRMDIAMAKGYLCRLSATQAFDIWSTACARAEPANQVVLAQHAQLYFKDDATKVQHFASLQVSSKQEADLDLLQQILPSFDRSRFDVDHIYRYDMLVQLMATQRWQEAANICAKFQMNLWELHVQFLEMLLTRPGVESREEELKKAQLPLPTEGMSLLQHAMTQPSALSQRFLKSTAQRLDPFDSIAWEYLWWVCLECFKRDPNAVDLPAERLKLYCACANKLRKSDIRVHLPHFCSSDLSLVVASVVPILSGATIRVMALMLKKLHGLPPSTIVFIHLDMVLANHVDADKAYETALPFLSTLSTEHLVIVVAKLLSPHAHHEVHGYTIQAPARYAPRLSSAKRVEVVLDIYHMAQARQAPPTDVTFLERQVLWSQLAALIAQAKLQPPVDTFPSPSVLPPFDAQIAAWCCQPVSLAFCRSLLQLTSALDSGKDHQPLFERHIGAMLEAHVLTLTAGDELVKPSPHPLYRYLAAKWAQDQAPPVELRLIPETVVVEPLEGIFCAAVLKWLEDVEPSPSTVVLLSWMNALVPPSVSNAFGSTHASASIVSMLYELDGDGEWKSLQTQVTTDFDNVWNAALLRIADTPAANEGLANVLLKWESHQEQSSSNVSWATELSRVVAHRLELEWEEETNPLPLFSAALWHQLWSRTQWSEEGLNNLLRSNPSAYASLTEEIVQQFVTEGYTIVALLSPFESIHAALMPDAFNFHELTPSHLELLIVRFPLDVLLPIVPWDRMVQVCIHHEAKGGPNALASVLYLVVGFLAEDNLAMTSRILCQVANVHPMHQISGEQP</sequence>
<keyword evidence="3" id="KW-1185">Reference proteome</keyword>
<dbReference type="VEuPathDB" id="FungiDB:AeMF1_003790"/>
<dbReference type="Pfam" id="PF24520">
    <property type="entry name" value="ARM_KNTC1_1st"/>
    <property type="match status" value="1"/>
</dbReference>
<accession>A0A6G0XIP5</accession>
<dbReference type="GO" id="GO:0000149">
    <property type="term" value="F:SNARE binding"/>
    <property type="evidence" value="ECO:0007669"/>
    <property type="project" value="TreeGrafter"/>
</dbReference>
<dbReference type="Proteomes" id="UP000481153">
    <property type="component" value="Unassembled WGS sequence"/>
</dbReference>
<comment type="caution">
    <text evidence="2">The sequence shown here is derived from an EMBL/GenBank/DDBJ whole genome shotgun (WGS) entry which is preliminary data.</text>
</comment>
<dbReference type="GO" id="GO:0070939">
    <property type="term" value="C:Dsl1/NZR complex"/>
    <property type="evidence" value="ECO:0007669"/>
    <property type="project" value="TreeGrafter"/>
</dbReference>
<dbReference type="GO" id="GO:0006890">
    <property type="term" value="P:retrograde vesicle-mediated transport, Golgi to endoplasmic reticulum"/>
    <property type="evidence" value="ECO:0007669"/>
    <property type="project" value="TreeGrafter"/>
</dbReference>
<reference evidence="2 3" key="1">
    <citation type="submission" date="2019-07" db="EMBL/GenBank/DDBJ databases">
        <title>Genomics analysis of Aphanomyces spp. identifies a new class of oomycete effector associated with host adaptation.</title>
        <authorList>
            <person name="Gaulin E."/>
        </authorList>
    </citation>
    <scope>NUCLEOTIDE SEQUENCE [LARGE SCALE GENOMIC DNA]</scope>
    <source>
        <strain evidence="2 3">ATCC 201684</strain>
    </source>
</reference>
<evidence type="ECO:0000313" key="2">
    <source>
        <dbReference type="EMBL" id="KAF0740152.1"/>
    </source>
</evidence>
<dbReference type="InterPro" id="IPR055403">
    <property type="entry name" value="ARM_KNTC1_1st"/>
</dbReference>
<feature type="domain" description="KNTC1 first ARM-repeats" evidence="1">
    <location>
        <begin position="361"/>
        <end position="553"/>
    </location>
</feature>
<dbReference type="SUPFAM" id="SSF50978">
    <property type="entry name" value="WD40 repeat-like"/>
    <property type="match status" value="1"/>
</dbReference>
<gene>
    <name evidence="2" type="ORF">Ae201684_004389</name>
</gene>
<protein>
    <recommendedName>
        <fullName evidence="1">KNTC1 first ARM-repeats domain-containing protein</fullName>
    </recommendedName>
</protein>
<organism evidence="2 3">
    <name type="scientific">Aphanomyces euteiches</name>
    <dbReference type="NCBI Taxonomy" id="100861"/>
    <lineage>
        <taxon>Eukaryota</taxon>
        <taxon>Sar</taxon>
        <taxon>Stramenopiles</taxon>
        <taxon>Oomycota</taxon>
        <taxon>Saprolegniomycetes</taxon>
        <taxon>Saprolegniales</taxon>
        <taxon>Verrucalvaceae</taxon>
        <taxon>Aphanomyces</taxon>
    </lineage>
</organism>
<dbReference type="InterPro" id="IPR036322">
    <property type="entry name" value="WD40_repeat_dom_sf"/>
</dbReference>
<dbReference type="PANTHER" id="PTHR15922">
    <property type="entry name" value="NEUROBLASTOMA-AMPLIFIED SEQUENCE"/>
    <property type="match status" value="1"/>
</dbReference>
<evidence type="ECO:0000259" key="1">
    <source>
        <dbReference type="Pfam" id="PF24520"/>
    </source>
</evidence>
<proteinExistence type="predicted"/>
<name>A0A6G0XIP5_9STRA</name>
<dbReference type="PANTHER" id="PTHR15922:SF2">
    <property type="entry name" value="NBAS SUBUNIT OF NRZ TETHERING COMPLEX"/>
    <property type="match status" value="1"/>
</dbReference>
<dbReference type="EMBL" id="VJMJ01000054">
    <property type="protein sequence ID" value="KAF0740152.1"/>
    <property type="molecule type" value="Genomic_DNA"/>
</dbReference>
<evidence type="ECO:0000313" key="3">
    <source>
        <dbReference type="Proteomes" id="UP000481153"/>
    </source>
</evidence>